<dbReference type="Pfam" id="PF01878">
    <property type="entry name" value="EVE"/>
    <property type="match status" value="1"/>
</dbReference>
<name>A0A7W3NHJ7_PRIAR</name>
<evidence type="ECO:0000256" key="1">
    <source>
        <dbReference type="HAMAP-Rule" id="MF_00771"/>
    </source>
</evidence>
<protein>
    <recommendedName>
        <fullName evidence="1">UPF0310 protein HNP21_006253</fullName>
    </recommendedName>
</protein>
<dbReference type="Gene3D" id="3.10.590.10">
    <property type="entry name" value="ph1033 like domains"/>
    <property type="match status" value="1"/>
</dbReference>
<feature type="domain" description="EVE" evidence="2">
    <location>
        <begin position="5"/>
        <end position="136"/>
    </location>
</feature>
<sequence>MTKIRYWIGVVSEDHVRIGEKNGFAQLCHGKAYPLKRMKAGDWLVYYSPKTSYKNGLPLQSFTAIGKVKSGEVYLYEMNPKFIPNRIDVEFKECQSASYLEIKSLLNFARMTPNVGLLFRRGHFEIEREDFLIIAKAMEVKLHEMGFQI</sequence>
<dbReference type="NCBIfam" id="NF002616">
    <property type="entry name" value="PRK02268.1-2"/>
    <property type="match status" value="1"/>
</dbReference>
<dbReference type="HAMAP" id="MF_00771">
    <property type="entry name" value="UPF0310"/>
    <property type="match status" value="1"/>
</dbReference>
<dbReference type="EMBL" id="JACJHT010000026">
    <property type="protein sequence ID" value="MBA9043075.1"/>
    <property type="molecule type" value="Genomic_DNA"/>
</dbReference>
<evidence type="ECO:0000313" key="3">
    <source>
        <dbReference type="EMBL" id="MBA9043075.1"/>
    </source>
</evidence>
<accession>A0A7W3NHJ7</accession>
<keyword evidence="4" id="KW-1185">Reference proteome</keyword>
<dbReference type="InterPro" id="IPR015947">
    <property type="entry name" value="PUA-like_sf"/>
</dbReference>
<gene>
    <name evidence="3" type="ORF">HNP21_006253</name>
</gene>
<dbReference type="Proteomes" id="UP000543174">
    <property type="component" value="Unassembled WGS sequence"/>
</dbReference>
<comment type="caution">
    <text evidence="3">The sequence shown here is derived from an EMBL/GenBank/DDBJ whole genome shotgun (WGS) entry which is preliminary data.</text>
</comment>
<dbReference type="InterPro" id="IPR002740">
    <property type="entry name" value="EVE_domain"/>
</dbReference>
<dbReference type="RefSeq" id="WP_182528274.1">
    <property type="nucleotide sequence ID" value="NZ_JACJHT010000026.1"/>
</dbReference>
<dbReference type="CDD" id="cd21132">
    <property type="entry name" value="EVE-like"/>
    <property type="match status" value="1"/>
</dbReference>
<dbReference type="InterPro" id="IPR022996">
    <property type="entry name" value="UPF0310"/>
</dbReference>
<dbReference type="AlphaFoldDB" id="A0A7W3NHJ7"/>
<evidence type="ECO:0000259" key="2">
    <source>
        <dbReference type="Pfam" id="PF01878"/>
    </source>
</evidence>
<comment type="similarity">
    <text evidence="1">Belongs to the UPF0310 family.</text>
</comment>
<reference evidence="3" key="1">
    <citation type="submission" date="2020-08" db="EMBL/GenBank/DDBJ databases">
        <title>Functional genomics of gut bacteria from endangered species of beetles.</title>
        <authorList>
            <person name="Carlos-Shanley C."/>
        </authorList>
    </citation>
    <scope>NUCLEOTIDE SEQUENCE [LARGE SCALE GENOMIC DNA]</scope>
    <source>
        <strain evidence="3">S00060</strain>
    </source>
</reference>
<dbReference type="SUPFAM" id="SSF88697">
    <property type="entry name" value="PUA domain-like"/>
    <property type="match status" value="1"/>
</dbReference>
<organism evidence="3 4">
    <name type="scientific">Priestia aryabhattai</name>
    <name type="common">Bacillus aryabhattai</name>
    <dbReference type="NCBI Taxonomy" id="412384"/>
    <lineage>
        <taxon>Bacteria</taxon>
        <taxon>Bacillati</taxon>
        <taxon>Bacillota</taxon>
        <taxon>Bacilli</taxon>
        <taxon>Bacillales</taxon>
        <taxon>Bacillaceae</taxon>
        <taxon>Priestia</taxon>
    </lineage>
</organism>
<proteinExistence type="inferred from homology"/>
<evidence type="ECO:0000313" key="4">
    <source>
        <dbReference type="Proteomes" id="UP000543174"/>
    </source>
</evidence>